<keyword evidence="3" id="KW-0813">Transport</keyword>
<feature type="transmembrane region" description="Helical" evidence="9">
    <location>
        <begin position="33"/>
        <end position="55"/>
    </location>
</feature>
<feature type="chain" id="PRO_5015200521" evidence="10">
    <location>
        <begin position="18"/>
        <end position="67"/>
    </location>
</feature>
<proteinExistence type="inferred from homology"/>
<evidence type="ECO:0000256" key="6">
    <source>
        <dbReference type="ARBA" id="ARBA00022989"/>
    </source>
</evidence>
<keyword evidence="12" id="KW-1185">Reference proteome</keyword>
<dbReference type="Proteomes" id="UP000239899">
    <property type="component" value="Unassembled WGS sequence"/>
</dbReference>
<keyword evidence="8 9" id="KW-0472">Membrane</keyword>
<keyword evidence="7" id="KW-0406">Ion transport</keyword>
<accession>A0A2P6TJ20</accession>
<evidence type="ECO:0000256" key="8">
    <source>
        <dbReference type="ARBA" id="ARBA00023136"/>
    </source>
</evidence>
<evidence type="ECO:0000313" key="12">
    <source>
        <dbReference type="Proteomes" id="UP000239899"/>
    </source>
</evidence>
<comment type="similarity">
    <text evidence="2">Belongs to the V-ATPase e1/e2 subunit family.</text>
</comment>
<evidence type="ECO:0000256" key="7">
    <source>
        <dbReference type="ARBA" id="ARBA00023065"/>
    </source>
</evidence>
<dbReference type="PANTHER" id="PTHR12263:SF0">
    <property type="entry name" value="V-TYPE PROTON ATPASE SUBUNIT"/>
    <property type="match status" value="1"/>
</dbReference>
<evidence type="ECO:0000313" key="11">
    <source>
        <dbReference type="EMBL" id="PRW39219.1"/>
    </source>
</evidence>
<organism evidence="11 12">
    <name type="scientific">Chlorella sorokiniana</name>
    <name type="common">Freshwater green alga</name>
    <dbReference type="NCBI Taxonomy" id="3076"/>
    <lineage>
        <taxon>Eukaryota</taxon>
        <taxon>Viridiplantae</taxon>
        <taxon>Chlorophyta</taxon>
        <taxon>core chlorophytes</taxon>
        <taxon>Trebouxiophyceae</taxon>
        <taxon>Chlorellales</taxon>
        <taxon>Chlorellaceae</taxon>
        <taxon>Chlorella clade</taxon>
        <taxon>Chlorella</taxon>
    </lineage>
</organism>
<evidence type="ECO:0000256" key="3">
    <source>
        <dbReference type="ARBA" id="ARBA00022448"/>
    </source>
</evidence>
<keyword evidence="6 9" id="KW-1133">Transmembrane helix</keyword>
<sequence>MGFWLGTVVFLVLEALGFSAVQFSSRPQSTKLLNHTLVASTIICCWLMWSIVYLAQMHPLIRPILQG</sequence>
<feature type="signal peptide" evidence="10">
    <location>
        <begin position="1"/>
        <end position="17"/>
    </location>
</feature>
<keyword evidence="4 9" id="KW-0812">Transmembrane</keyword>
<evidence type="ECO:0000256" key="10">
    <source>
        <dbReference type="SAM" id="SignalP"/>
    </source>
</evidence>
<dbReference type="AlphaFoldDB" id="A0A2P6TJ20"/>
<keyword evidence="10" id="KW-0732">Signal</keyword>
<dbReference type="GO" id="GO:0046961">
    <property type="term" value="F:proton-transporting ATPase activity, rotational mechanism"/>
    <property type="evidence" value="ECO:0007669"/>
    <property type="project" value="InterPro"/>
</dbReference>
<dbReference type="Pfam" id="PF05493">
    <property type="entry name" value="ATP_synt_H"/>
    <property type="match status" value="1"/>
</dbReference>
<gene>
    <name evidence="11" type="ORF">C2E21_6958</name>
</gene>
<reference evidence="11 12" key="1">
    <citation type="journal article" date="2018" name="Plant J.">
        <title>Genome sequences of Chlorella sorokiniana UTEX 1602 and Micractinium conductrix SAG 241.80: implications to maltose excretion by a green alga.</title>
        <authorList>
            <person name="Arriola M.B."/>
            <person name="Velmurugan N."/>
            <person name="Zhang Y."/>
            <person name="Plunkett M.H."/>
            <person name="Hondzo H."/>
            <person name="Barney B.M."/>
        </authorList>
    </citation>
    <scope>NUCLEOTIDE SEQUENCE [LARGE SCALE GENOMIC DNA]</scope>
    <source>
        <strain evidence="12">UTEX 1602</strain>
    </source>
</reference>
<dbReference type="GO" id="GO:0012505">
    <property type="term" value="C:endomembrane system"/>
    <property type="evidence" value="ECO:0007669"/>
    <property type="project" value="UniProtKB-SubCell"/>
</dbReference>
<evidence type="ECO:0000256" key="4">
    <source>
        <dbReference type="ARBA" id="ARBA00022692"/>
    </source>
</evidence>
<evidence type="ECO:0000256" key="2">
    <source>
        <dbReference type="ARBA" id="ARBA00008328"/>
    </source>
</evidence>
<dbReference type="EMBL" id="LHPG02000014">
    <property type="protein sequence ID" value="PRW39219.1"/>
    <property type="molecule type" value="Genomic_DNA"/>
</dbReference>
<evidence type="ECO:0000256" key="5">
    <source>
        <dbReference type="ARBA" id="ARBA00022781"/>
    </source>
</evidence>
<dbReference type="GO" id="GO:0033179">
    <property type="term" value="C:proton-transporting V-type ATPase, V0 domain"/>
    <property type="evidence" value="ECO:0007669"/>
    <property type="project" value="InterPro"/>
</dbReference>
<keyword evidence="5" id="KW-0375">Hydrogen ion transport</keyword>
<evidence type="ECO:0000256" key="9">
    <source>
        <dbReference type="SAM" id="Phobius"/>
    </source>
</evidence>
<dbReference type="OrthoDB" id="1508846at2759"/>
<comment type="caution">
    <text evidence="11">The sequence shown here is derived from an EMBL/GenBank/DDBJ whole genome shotgun (WGS) entry which is preliminary data.</text>
</comment>
<comment type="subcellular location">
    <subcellularLocation>
        <location evidence="1">Endomembrane system</location>
        <topology evidence="1">Multi-pass membrane protein</topology>
    </subcellularLocation>
</comment>
<dbReference type="STRING" id="3076.A0A2P6TJ20"/>
<evidence type="ECO:0000256" key="1">
    <source>
        <dbReference type="ARBA" id="ARBA00004127"/>
    </source>
</evidence>
<dbReference type="InterPro" id="IPR008389">
    <property type="entry name" value="ATPase_V0-cplx_e1/e2_su"/>
</dbReference>
<protein>
    <submittedName>
        <fullName evidence="11">V-type proton ATPase subunit e1</fullName>
    </submittedName>
</protein>
<dbReference type="PANTHER" id="PTHR12263">
    <property type="entry name" value="VACUOLAR ATP SYNTHASE SUBUNIT H"/>
    <property type="match status" value="1"/>
</dbReference>
<name>A0A2P6TJ20_CHLSO</name>